<reference evidence="1" key="1">
    <citation type="submission" date="2021-03" db="EMBL/GenBank/DDBJ databases">
        <authorList>
            <person name="Tran Van P."/>
        </authorList>
    </citation>
    <scope>NUCLEOTIDE SEQUENCE</scope>
</reference>
<feature type="non-terminal residue" evidence="1">
    <location>
        <position position="78"/>
    </location>
</feature>
<dbReference type="EMBL" id="CAJPIN010032263">
    <property type="protein sequence ID" value="CAG2064186.1"/>
    <property type="molecule type" value="Genomic_DNA"/>
</dbReference>
<accession>A0ABN7PAS1</accession>
<gene>
    <name evidence="1" type="ORF">TPAB3V08_LOCUS11133</name>
</gene>
<comment type="caution">
    <text evidence="1">The sequence shown here is derived from an EMBL/GenBank/DDBJ whole genome shotgun (WGS) entry which is preliminary data.</text>
</comment>
<protein>
    <submittedName>
        <fullName evidence="1">Uncharacterized protein</fullName>
    </submittedName>
</protein>
<name>A0ABN7PAS1_TIMPD</name>
<dbReference type="Proteomes" id="UP001153148">
    <property type="component" value="Unassembled WGS sequence"/>
</dbReference>
<evidence type="ECO:0000313" key="1">
    <source>
        <dbReference type="EMBL" id="CAG2064186.1"/>
    </source>
</evidence>
<keyword evidence="2" id="KW-1185">Reference proteome</keyword>
<evidence type="ECO:0000313" key="2">
    <source>
        <dbReference type="Proteomes" id="UP001153148"/>
    </source>
</evidence>
<organism evidence="1 2">
    <name type="scientific">Timema podura</name>
    <name type="common">Walking stick</name>
    <dbReference type="NCBI Taxonomy" id="61482"/>
    <lineage>
        <taxon>Eukaryota</taxon>
        <taxon>Metazoa</taxon>
        <taxon>Ecdysozoa</taxon>
        <taxon>Arthropoda</taxon>
        <taxon>Hexapoda</taxon>
        <taxon>Insecta</taxon>
        <taxon>Pterygota</taxon>
        <taxon>Neoptera</taxon>
        <taxon>Polyneoptera</taxon>
        <taxon>Phasmatodea</taxon>
        <taxon>Timematodea</taxon>
        <taxon>Timematoidea</taxon>
        <taxon>Timematidae</taxon>
        <taxon>Timema</taxon>
    </lineage>
</organism>
<proteinExistence type="predicted"/>
<sequence length="78" mass="9053">MERLLPSEIARLVLGYLEEETEDVAQNFLEKSRFLAECFALAREGIEYTTKPYGKSLKDLLNDLCAVHRLGEEMFQRN</sequence>